<organism evidence="1 2">
    <name type="scientific">Escherichia coli</name>
    <dbReference type="NCBI Taxonomy" id="562"/>
    <lineage>
        <taxon>Bacteria</taxon>
        <taxon>Pseudomonadati</taxon>
        <taxon>Pseudomonadota</taxon>
        <taxon>Gammaproteobacteria</taxon>
        <taxon>Enterobacterales</taxon>
        <taxon>Enterobacteriaceae</taxon>
        <taxon>Escherichia</taxon>
    </lineage>
</organism>
<dbReference type="AlphaFoldDB" id="A0AAN3NZG8"/>
<accession>A0AAN3NZG8</accession>
<proteinExistence type="predicted"/>
<evidence type="ECO:0000313" key="2">
    <source>
        <dbReference type="Proteomes" id="UP000854059"/>
    </source>
</evidence>
<comment type="caution">
    <text evidence="1">The sequence shown here is derived from an EMBL/GenBank/DDBJ whole genome shotgun (WGS) entry which is preliminary data.</text>
</comment>
<sequence>MSALVSSEDENKRRDEHYAAIYDYCHKVAHETFMKFLQEKFLPAALSEKEAAYLRPEYVITVNSAGEEEHKSDFIASAPDKDQEPRRPFRVSCEEGEFVVYENGKPVRASHHHCLKIINLAIRCLKDENTRVMKRIGRCMGYLQVAAEIEALASGADMDAAVREALLRDFNTPPLRKSLMTGSSRG</sequence>
<reference evidence="1" key="1">
    <citation type="submission" date="2018-05" db="EMBL/GenBank/DDBJ databases">
        <authorList>
            <person name="Ashton P.M."/>
            <person name="Dallman T."/>
            <person name="Nair S."/>
            <person name="De Pinna E."/>
            <person name="Peters T."/>
            <person name="Grant K."/>
        </authorList>
    </citation>
    <scope>NUCLEOTIDE SEQUENCE</scope>
    <source>
        <strain evidence="1">412057</strain>
    </source>
</reference>
<name>A0AAN3NZG8_ECOLX</name>
<protein>
    <recommendedName>
        <fullName evidence="3">Phage protein</fullName>
    </recommendedName>
</protein>
<gene>
    <name evidence="1" type="ORF">DL968_26450</name>
</gene>
<evidence type="ECO:0000313" key="1">
    <source>
        <dbReference type="EMBL" id="EGE1991009.1"/>
    </source>
</evidence>
<dbReference type="EMBL" id="AAVTXU010000234">
    <property type="protein sequence ID" value="EGE1991009.1"/>
    <property type="molecule type" value="Genomic_DNA"/>
</dbReference>
<dbReference type="Proteomes" id="UP000854059">
    <property type="component" value="Unassembled WGS sequence"/>
</dbReference>
<evidence type="ECO:0008006" key="3">
    <source>
        <dbReference type="Google" id="ProtNLM"/>
    </source>
</evidence>